<dbReference type="AlphaFoldDB" id="A0A179FUG7"/>
<dbReference type="Proteomes" id="UP000078240">
    <property type="component" value="Unassembled WGS sequence"/>
</dbReference>
<sequence length="81" mass="9181">MKRNNVDKDIHILDNGSWIVSGAEVELHHINAPPPGGELTEWPGRDAVQAPHLAFRRNVLTHESGHDIETTRRLLMMRGLR</sequence>
<evidence type="ECO:0000313" key="1">
    <source>
        <dbReference type="EMBL" id="OAQ69306.1"/>
    </source>
</evidence>
<proteinExistence type="predicted"/>
<accession>A0A179FUG7</accession>
<comment type="caution">
    <text evidence="1">The sequence shown here is derived from an EMBL/GenBank/DDBJ whole genome shotgun (WGS) entry which is preliminary data.</text>
</comment>
<reference evidence="1 2" key="1">
    <citation type="submission" date="2016-01" db="EMBL/GenBank/DDBJ databases">
        <title>Biosynthesis of antibiotic leucinostatins and their inhibition on Phytophthora in bio-control Purpureocillium lilacinum.</title>
        <authorList>
            <person name="Wang G."/>
            <person name="Liu Z."/>
            <person name="Lin R."/>
            <person name="Li E."/>
            <person name="Mao Z."/>
            <person name="Ling J."/>
            <person name="Yin W."/>
            <person name="Xie B."/>
        </authorList>
    </citation>
    <scope>NUCLEOTIDE SEQUENCE [LARGE SCALE GENOMIC DNA]</scope>
    <source>
        <strain evidence="1">PLBJ-1</strain>
    </source>
</reference>
<name>A0A179FUG7_PURLI</name>
<gene>
    <name evidence="1" type="ORF">VFPBJ_10681</name>
</gene>
<dbReference type="EMBL" id="LSBH01000011">
    <property type="protein sequence ID" value="OAQ69306.1"/>
    <property type="molecule type" value="Genomic_DNA"/>
</dbReference>
<protein>
    <submittedName>
        <fullName evidence="1">Uncharacterized protein</fullName>
    </submittedName>
</protein>
<organism evidence="1 2">
    <name type="scientific">Purpureocillium lilacinum</name>
    <name type="common">Paecilomyces lilacinus</name>
    <dbReference type="NCBI Taxonomy" id="33203"/>
    <lineage>
        <taxon>Eukaryota</taxon>
        <taxon>Fungi</taxon>
        <taxon>Dikarya</taxon>
        <taxon>Ascomycota</taxon>
        <taxon>Pezizomycotina</taxon>
        <taxon>Sordariomycetes</taxon>
        <taxon>Hypocreomycetidae</taxon>
        <taxon>Hypocreales</taxon>
        <taxon>Ophiocordycipitaceae</taxon>
        <taxon>Purpureocillium</taxon>
    </lineage>
</organism>
<evidence type="ECO:0000313" key="2">
    <source>
        <dbReference type="Proteomes" id="UP000078240"/>
    </source>
</evidence>